<dbReference type="Gene3D" id="2.30.29.30">
    <property type="entry name" value="Pleckstrin-homology domain (PH domain)/Phosphotyrosine-binding domain (PTB)"/>
    <property type="match status" value="1"/>
</dbReference>
<feature type="compositionally biased region" description="Basic residues" evidence="1">
    <location>
        <begin position="115"/>
        <end position="126"/>
    </location>
</feature>
<dbReference type="PANTHER" id="PTHR13743">
    <property type="entry name" value="BEIGE/BEACH-RELATED"/>
    <property type="match status" value="1"/>
</dbReference>
<dbReference type="PROSITE" id="PS51783">
    <property type="entry name" value="PH_BEACH"/>
    <property type="match status" value="1"/>
</dbReference>
<evidence type="ECO:0000259" key="3">
    <source>
        <dbReference type="PROSITE" id="PS51783"/>
    </source>
</evidence>
<dbReference type="SMART" id="SM01026">
    <property type="entry name" value="Beach"/>
    <property type="match status" value="1"/>
</dbReference>
<dbReference type="Proteomes" id="UP001530377">
    <property type="component" value="Unassembled WGS sequence"/>
</dbReference>
<dbReference type="InterPro" id="IPR001680">
    <property type="entry name" value="WD40_rpt"/>
</dbReference>
<evidence type="ECO:0000256" key="1">
    <source>
        <dbReference type="SAM" id="MobiDB-lite"/>
    </source>
</evidence>
<evidence type="ECO:0008006" key="6">
    <source>
        <dbReference type="Google" id="ProtNLM"/>
    </source>
</evidence>
<accession>A0ABD3R7S4</accession>
<dbReference type="InterPro" id="IPR000409">
    <property type="entry name" value="BEACH_dom"/>
</dbReference>
<protein>
    <recommendedName>
        <fullName evidence="6">HECT-type E3 ubiquitin transferase</fullName>
    </recommendedName>
</protein>
<dbReference type="EMBL" id="JALLPB020000902">
    <property type="protein sequence ID" value="KAL3806036.1"/>
    <property type="molecule type" value="Genomic_DNA"/>
</dbReference>
<dbReference type="PROSITE" id="PS50197">
    <property type="entry name" value="BEACH"/>
    <property type="match status" value="1"/>
</dbReference>
<gene>
    <name evidence="4" type="ORF">ACHAXA_005246</name>
</gene>
<dbReference type="InterPro" id="IPR023362">
    <property type="entry name" value="PH-BEACH_dom"/>
</dbReference>
<dbReference type="SUPFAM" id="SSF50729">
    <property type="entry name" value="PH domain-like"/>
    <property type="match status" value="1"/>
</dbReference>
<name>A0ABD3R7S4_9STRA</name>
<dbReference type="SUPFAM" id="SSF101898">
    <property type="entry name" value="NHL repeat"/>
    <property type="match status" value="1"/>
</dbReference>
<dbReference type="PANTHER" id="PTHR13743:SF123">
    <property type="entry name" value="PROTEIN FAN"/>
    <property type="match status" value="1"/>
</dbReference>
<feature type="region of interest" description="Disordered" evidence="1">
    <location>
        <begin position="35"/>
        <end position="87"/>
    </location>
</feature>
<dbReference type="Gene3D" id="2.130.10.10">
    <property type="entry name" value="YVTN repeat-like/Quinoprotein amine dehydrogenase"/>
    <property type="match status" value="1"/>
</dbReference>
<dbReference type="Pfam" id="PF02138">
    <property type="entry name" value="Beach"/>
    <property type="match status" value="1"/>
</dbReference>
<feature type="compositionally biased region" description="Polar residues" evidence="1">
    <location>
        <begin position="1360"/>
        <end position="1379"/>
    </location>
</feature>
<feature type="domain" description="BEACH-type PH" evidence="3">
    <location>
        <begin position="2204"/>
        <end position="2351"/>
    </location>
</feature>
<dbReference type="CDD" id="cd06071">
    <property type="entry name" value="Beach"/>
    <property type="match status" value="1"/>
</dbReference>
<feature type="region of interest" description="Disordered" evidence="1">
    <location>
        <begin position="529"/>
        <end position="552"/>
    </location>
</feature>
<dbReference type="InterPro" id="IPR015943">
    <property type="entry name" value="WD40/YVTN_repeat-like_dom_sf"/>
</dbReference>
<organism evidence="4 5">
    <name type="scientific">Cyclostephanos tholiformis</name>
    <dbReference type="NCBI Taxonomy" id="382380"/>
    <lineage>
        <taxon>Eukaryota</taxon>
        <taxon>Sar</taxon>
        <taxon>Stramenopiles</taxon>
        <taxon>Ochrophyta</taxon>
        <taxon>Bacillariophyta</taxon>
        <taxon>Coscinodiscophyceae</taxon>
        <taxon>Thalassiosirophycidae</taxon>
        <taxon>Stephanodiscales</taxon>
        <taxon>Stephanodiscaceae</taxon>
        <taxon>Cyclostephanos</taxon>
    </lineage>
</organism>
<comment type="caution">
    <text evidence="4">The sequence shown here is derived from an EMBL/GenBank/DDBJ whole genome shotgun (WGS) entry which is preliminary data.</text>
</comment>
<feature type="domain" description="BEACH" evidence="2">
    <location>
        <begin position="2366"/>
        <end position="2659"/>
    </location>
</feature>
<dbReference type="SUPFAM" id="SSF81837">
    <property type="entry name" value="BEACH domain"/>
    <property type="match status" value="1"/>
</dbReference>
<dbReference type="Gene3D" id="1.10.1540.10">
    <property type="entry name" value="BEACH domain"/>
    <property type="match status" value="1"/>
</dbReference>
<evidence type="ECO:0000313" key="5">
    <source>
        <dbReference type="Proteomes" id="UP001530377"/>
    </source>
</evidence>
<feature type="region of interest" description="Disordered" evidence="1">
    <location>
        <begin position="1322"/>
        <end position="1344"/>
    </location>
</feature>
<dbReference type="InterPro" id="IPR036372">
    <property type="entry name" value="BEACH_dom_sf"/>
</dbReference>
<feature type="region of interest" description="Disordered" evidence="1">
    <location>
        <begin position="1359"/>
        <end position="1386"/>
    </location>
</feature>
<proteinExistence type="predicted"/>
<dbReference type="InterPro" id="IPR050865">
    <property type="entry name" value="BEACH_Domain"/>
</dbReference>
<keyword evidence="5" id="KW-1185">Reference proteome</keyword>
<reference evidence="4 5" key="1">
    <citation type="submission" date="2024-10" db="EMBL/GenBank/DDBJ databases">
        <title>Updated reference genomes for cyclostephanoid diatoms.</title>
        <authorList>
            <person name="Roberts W.R."/>
            <person name="Alverson A.J."/>
        </authorList>
    </citation>
    <scope>NUCLEOTIDE SEQUENCE [LARGE SCALE GENOMIC DNA]</scope>
    <source>
        <strain evidence="4 5">AJA228-03</strain>
    </source>
</reference>
<sequence length="3191" mass="348979">MSPSRPTSKSTAQRSLHEHLHRELRTLISVIPQTDQDEVVVGPSRAKSTTSPTRPRDGGMPNTNDNKPPTHATAMLRNSRNEGRRRGKLDVGYSVLMWVRPTLHVAPPNGDDSRRPRRRRPRRPPRRQVLYRFATCLDDGDRGNNNGDNNSRASSVGVCAILGQWRAIEAPTTTEHVDDVGGIVSTMLTATWSLIAIQHTHPYLRRPELIVSVNGEEMMRGELGFPALDATTIAPPVSAVGDNAAGSVHYHHRGGKGTHPADEQERRRLRGMGILAECTLLDGPFDNGVEVESLVLDLPPPPPPTADATTPSLSKTTTAISTTKKWKKTFRSCTASVHSVALLAGPPIPNAALAIVAERGPLGDYTSSPADVGSRTGLSFLLGPVPPNPQNRDAVVAPSAGHGYYGTAVEGGSGGDDGGGRGGIMGSGTGTVGMASDELAPRSLGIPASVGITPGVYPGGGGLMSVPEQKNEDGVSPNLDTSITISGSSSEPYVESWIGSGEEHAAHVCLQGLLGRVVLTFHSADTKTYGGVVPSSPSASLSPMRGQPHPGTRRRMICLPSAAPSRIGGADAVPKVGIVRPTTPSPLTLSAGMEITGSATYINVTCNYINCERQRDPTIMIRPPSSAPDTTEYDLNDNPPISFPRAIQAANAMSLSLLPFRLALPHAGNEEVNDMQRKIHAESFTHLNDLLCNDGEFAGGLILLVTECIRCGGSAMRDEALQNGVIHVLATLVRKVLIRGARFGLLTSNYIVDATVSRLKSGKVSGLSGTINSSSENVDYDMDHDSTSPPIIPLVIANALVELMTVCCGPNIARAEHHLSPVIMNPCRGLLRVRRASDLALTAIFGLAMDLDLLGNDPIGAAPILKATASRYAVLDLTSMARGQSIFFAGEDYGSLLRKQINLQYFLDCLRIRLDHSLMYPKGLVSQGLVTSSTAIKYAIESVASSLSDILYTMLLSTLTSAAGVSVSRGERDIGALVGTLTECPLGSICAHVVTTSIARLLVDCGVMSNHCLRFSSSQPPNNQKRKGNCRQPDDIALESRLGRNLLLCHYHDIVAPLLLSRSSPRFSNQPKGCGSDDAREKSDLKSSQSINFHSHVDSENVHPLDWTYHWRLSLLNFTWLISLTGREESKSISTSTGHLILLAAKAGSLDKAMLGHQCDNKSGSDLLAVLSHFLVLSSSREQENSVTSTRVESISRRLSAFMPLIPGVAQSLLSPSIIRNDANSDQPEARMIITAETSLAVDMLKQILSMLNLAIQALYGSKRGGLLGAKSNAKGQDKLHRAKTIFVSGAQEYVPILLQIVSLVGEPIHWSKEHLNDKMQEEELSFGASPERRINNTTQPTEPILRNRTASTDKDWVDISSSTSDLPDVTATTPSIPSDDSAAKPLSKISSLPMHDTAASHSEKLVGAENLELRLAQCVHNDLTSVQDLALYAVSRLVAQAMMYGGGEASTAVWRSIISGCREVTNVHRTLTNEEDSNKSEMTLPKSTLCHLAGIVLSKFARHHNHRLETYRSPWNIETCSAVARLMDLVEEKELISQPEKTNRRGSIVTRDCYGSKKYSIDQVRLLHAILDLMASGRECGGWIQIKNSTSRLTLEEVGKTMLENQTVATPDTSRKNPVENSLPHSNYELYYQASSGKQDESGSRKSSDPSNSKLLLPILQSCIRTVVPATEIISSDAVVITDNTPSTSLLLKLVCAELEKSLVAAIQGLSFPISRDVFMNAVASFRRSIAHHKMMRDAKAAELCSTSVMTIVRAMCCRYVEESIRIDRVSFDAYEYDETALNHGEISVAKEEFLQAEKNAGNKEGLHAQVIERLILGENVLSENGADFVSFPGDVNLNDNSMKVMVSPMGWSHYKGLGAALNQCYREEATYQSPEEKAEFVLSILERYIDNWDKIQIIDAGEAELVDLFDESIHVGSTNKSPKEDLDALSIPLSASCTASLSASDAMTRFIEVQSILKHQHQYLAYKYFVRRRFGRTAFVERFCWNTWMDCTDPGISNCLWERAVNDGGRDFPSKIATVPVFPLFPRFIPSYLDHSPELIRSCSVSSASLDIKLLSQTVKIVDITKKEISEEMLEQLDRLNEAHVENAMADYDESEIVLHFTDRTGSKLSACNEAGNNQSTSAGVIDTETTLVKSDEETPMSPLAIQQGTIHFAASSFSYPPDSSSLHSMGEGRRLGGGSLEEYYSSCLHASLVSFILLLLRVVDHIYLKSSSPVIVWLIFLKCTLILTESHLIIEYDDGDMAEGELEPHHQKKQEDLSVEEVKKRDEEMHMRAAMRLKATRWNISEASHIYLRRYRLRDSALELFFIPSAGVTTGGTAFFAGSRSLFIDFGAGTWGNTRRDDAANAIMRRAPMQTVKQYPDKSGQFLHEELKKLTHAWRQDAISNFDYLLSLNILAGRSYNDICQYPVFPWVLSNYTSKEVPDLEDKANFRDMSKPMGALNEERLAELLDRFNTFDDPAIPPFMYGSHYSTSAGVVIHFLIRLHPFSSLHRQLQSGHFDVADRLFSSIKRTWDMCTGRSAAEVKELTPEFYSNPSFLRNSNEFKLGTSQDGEVLGDVLLPPWAKGSPEKFVEVMRLALESDICSKMLPDWIDLIFGRKQQGKAAIEANNVYFYLTYYGSVDVASIEDEGLRQATELQIAHFGQCPMQLFYRRHPKKQSRENHRRHQTLSDLYDMKNAPLSIQRSLDQIPSRFPDKEEEDTVSRKELPFMDAPLSYWVHLGAPPPGPHAPLVSIRLTSTDRCLAVDSRGVFHFFRWAWKPDFEDDDVSQADSGTSHDEETNEKRDIFRDKGCFVAQRELFSFRIIPRLPYASSGREKSGVATVAISKTMFANRSLILVVSDGDGKGALAMQLVDPIKGQIQGEVIVPSTHADRITAIDMDPIGTASGQGGVGGELVFVGSADGSATLWRFISSHYWPLRPRLRMWGHSGSSVYGVAISCSLGICASVSSKLCCLFDIGNGAMIRNFTPPDLKTDKGYETETTFANTQALCLSTLGFVIAVCSTKLTRGDNTTNEIFSLELFTVEGRHMCSRPLPSPMGTPKKIVSTADGRAVFVCAGGGASVYLVSSLRPLVTLDRWELSDDEQAVHDVDFWPTLARPVVAAAGCSSGALLLHALCGISKWSHEHQRNPVSSAVGSVLALPAQTVKNALGGVSSFGSSLFGSAKEISKEAFSVVKEREGGFFFRSKKKG</sequence>
<evidence type="ECO:0000259" key="2">
    <source>
        <dbReference type="PROSITE" id="PS50197"/>
    </source>
</evidence>
<dbReference type="InterPro" id="IPR011993">
    <property type="entry name" value="PH-like_dom_sf"/>
</dbReference>
<feature type="region of interest" description="Disordered" evidence="1">
    <location>
        <begin position="103"/>
        <end position="127"/>
    </location>
</feature>
<dbReference type="SMART" id="SM00320">
    <property type="entry name" value="WD40"/>
    <property type="match status" value="2"/>
</dbReference>
<evidence type="ECO:0000313" key="4">
    <source>
        <dbReference type="EMBL" id="KAL3806036.1"/>
    </source>
</evidence>
<feature type="compositionally biased region" description="Low complexity" evidence="1">
    <location>
        <begin position="534"/>
        <end position="543"/>
    </location>
</feature>
<dbReference type="Pfam" id="PF14844">
    <property type="entry name" value="PH_BEACH"/>
    <property type="match status" value="1"/>
</dbReference>